<dbReference type="GO" id="GO:0005524">
    <property type="term" value="F:ATP binding"/>
    <property type="evidence" value="ECO:0007669"/>
    <property type="project" value="UniProtKB-KW"/>
</dbReference>
<dbReference type="EMBL" id="CP116967">
    <property type="protein sequence ID" value="WNM58388.1"/>
    <property type="molecule type" value="Genomic_DNA"/>
</dbReference>
<sequence length="348" mass="38787">MRKIKLREGVDLANLFGPHDLHLKMIEGELQVRMAARGDEITLHGQPESVLRAEHILRELADWTRTYYELKPDDISRAILATEEKRDTPLKPYTVSASALPTKKGNVNPKTPNQQAYLEAINKSDLVIAIGPAGTGKTYLAMAMALAALTHKQVSRIILARPAVEAGEHLGFLPGDLFAKVHPYLRPLYDALYTMMDIDRANRLIERGEIEIAPLAFMRGRTLDDAFVILDEAQNATTEQMKMFLTRLGLNSKAIVTGDITQIDLPDSQKSGLAQIADILLNIDGIQFVYFSEQDVVRHRLVKEIIKAYDRFEHQLSNNSPHNISPGHSTASPGIHSKSDSNGERPTR</sequence>
<dbReference type="RefSeq" id="WP_312644144.1">
    <property type="nucleotide sequence ID" value="NZ_CP116967.1"/>
</dbReference>
<evidence type="ECO:0000256" key="3">
    <source>
        <dbReference type="ARBA" id="ARBA00022490"/>
    </source>
</evidence>
<organism evidence="9 10">
    <name type="scientific">Candidatus Nitrospira allomarina</name>
    <dbReference type="NCBI Taxonomy" id="3020900"/>
    <lineage>
        <taxon>Bacteria</taxon>
        <taxon>Pseudomonadati</taxon>
        <taxon>Nitrospirota</taxon>
        <taxon>Nitrospiria</taxon>
        <taxon>Nitrospirales</taxon>
        <taxon>Nitrospiraceae</taxon>
        <taxon>Nitrospira</taxon>
    </lineage>
</organism>
<evidence type="ECO:0000259" key="8">
    <source>
        <dbReference type="Pfam" id="PF02562"/>
    </source>
</evidence>
<protein>
    <recommendedName>
        <fullName evidence="6">PhoH-like protein</fullName>
    </recommendedName>
</protein>
<keyword evidence="3" id="KW-0963">Cytoplasm</keyword>
<evidence type="ECO:0000313" key="9">
    <source>
        <dbReference type="EMBL" id="WNM58388.1"/>
    </source>
</evidence>
<comment type="similarity">
    <text evidence="2">Belongs to the PhoH family.</text>
</comment>
<dbReference type="KEGG" id="nall:PP769_01090"/>
<feature type="compositionally biased region" description="Polar residues" evidence="7">
    <location>
        <begin position="316"/>
        <end position="332"/>
    </location>
</feature>
<keyword evidence="10" id="KW-1185">Reference proteome</keyword>
<dbReference type="Pfam" id="PF02562">
    <property type="entry name" value="PhoH"/>
    <property type="match status" value="1"/>
</dbReference>
<evidence type="ECO:0000313" key="10">
    <source>
        <dbReference type="Proteomes" id="UP001302719"/>
    </source>
</evidence>
<evidence type="ECO:0000256" key="2">
    <source>
        <dbReference type="ARBA" id="ARBA00010393"/>
    </source>
</evidence>
<dbReference type="AlphaFoldDB" id="A0AA96GAU7"/>
<dbReference type="PANTHER" id="PTHR30473:SF1">
    <property type="entry name" value="PHOH-LIKE PROTEIN"/>
    <property type="match status" value="1"/>
</dbReference>
<evidence type="ECO:0000256" key="4">
    <source>
        <dbReference type="ARBA" id="ARBA00022741"/>
    </source>
</evidence>
<dbReference type="Proteomes" id="UP001302719">
    <property type="component" value="Chromosome"/>
</dbReference>
<evidence type="ECO:0000256" key="7">
    <source>
        <dbReference type="SAM" id="MobiDB-lite"/>
    </source>
</evidence>
<proteinExistence type="inferred from homology"/>
<comment type="subcellular location">
    <subcellularLocation>
        <location evidence="1">Cytoplasm</location>
    </subcellularLocation>
</comment>
<keyword evidence="4" id="KW-0547">Nucleotide-binding</keyword>
<dbReference type="Gene3D" id="3.40.50.300">
    <property type="entry name" value="P-loop containing nucleotide triphosphate hydrolases"/>
    <property type="match status" value="1"/>
</dbReference>
<evidence type="ECO:0000256" key="1">
    <source>
        <dbReference type="ARBA" id="ARBA00004496"/>
    </source>
</evidence>
<dbReference type="PANTHER" id="PTHR30473">
    <property type="entry name" value="PROTEIN PHOH"/>
    <property type="match status" value="1"/>
</dbReference>
<dbReference type="FunFam" id="3.40.50.300:FF:000013">
    <property type="entry name" value="PhoH family ATPase"/>
    <property type="match status" value="1"/>
</dbReference>
<dbReference type="InterPro" id="IPR027417">
    <property type="entry name" value="P-loop_NTPase"/>
</dbReference>
<dbReference type="InterPro" id="IPR003714">
    <property type="entry name" value="PhoH"/>
</dbReference>
<reference evidence="9 10" key="1">
    <citation type="submission" date="2023-01" db="EMBL/GenBank/DDBJ databases">
        <title>Cultivation and genomic characterization of new, ubiquitous marine nitrite-oxidizing bacteria from the Nitrospirales.</title>
        <authorList>
            <person name="Mueller A.J."/>
            <person name="Daebeler A."/>
            <person name="Herbold C.W."/>
            <person name="Kirkegaard R.H."/>
            <person name="Daims H."/>
        </authorList>
    </citation>
    <scope>NUCLEOTIDE SEQUENCE [LARGE SCALE GENOMIC DNA]</scope>
    <source>
        <strain evidence="9 10">VA</strain>
    </source>
</reference>
<name>A0AA96GAU7_9BACT</name>
<accession>A0AA96GAU7</accession>
<feature type="region of interest" description="Disordered" evidence="7">
    <location>
        <begin position="316"/>
        <end position="348"/>
    </location>
</feature>
<feature type="domain" description="PhoH-like protein" evidence="8">
    <location>
        <begin position="107"/>
        <end position="310"/>
    </location>
</feature>
<feature type="compositionally biased region" description="Basic and acidic residues" evidence="7">
    <location>
        <begin position="337"/>
        <end position="348"/>
    </location>
</feature>
<dbReference type="InterPro" id="IPR051451">
    <property type="entry name" value="PhoH2-like"/>
</dbReference>
<gene>
    <name evidence="9" type="ORF">PP769_01090</name>
</gene>
<evidence type="ECO:0000256" key="5">
    <source>
        <dbReference type="ARBA" id="ARBA00022840"/>
    </source>
</evidence>
<dbReference type="GO" id="GO:0005829">
    <property type="term" value="C:cytosol"/>
    <property type="evidence" value="ECO:0007669"/>
    <property type="project" value="TreeGrafter"/>
</dbReference>
<dbReference type="SUPFAM" id="SSF52540">
    <property type="entry name" value="P-loop containing nucleoside triphosphate hydrolases"/>
    <property type="match status" value="1"/>
</dbReference>
<evidence type="ECO:0000256" key="6">
    <source>
        <dbReference type="ARBA" id="ARBA00039970"/>
    </source>
</evidence>
<keyword evidence="5" id="KW-0067">ATP-binding</keyword>